<feature type="repeat" description="TNFR-Cys" evidence="9">
    <location>
        <begin position="55"/>
        <end position="95"/>
    </location>
</feature>
<keyword evidence="4 11" id="KW-1133">Transmembrane helix</keyword>
<keyword evidence="2 11" id="KW-0812">Transmembrane</keyword>
<name>A0A8T3DZU8_9TELE</name>
<dbReference type="GO" id="GO:0046330">
    <property type="term" value="P:positive regulation of JNK cascade"/>
    <property type="evidence" value="ECO:0007669"/>
    <property type="project" value="InterPro"/>
</dbReference>
<organism evidence="13 14">
    <name type="scientific">Albula goreensis</name>
    <dbReference type="NCBI Taxonomy" id="1534307"/>
    <lineage>
        <taxon>Eukaryota</taxon>
        <taxon>Metazoa</taxon>
        <taxon>Chordata</taxon>
        <taxon>Craniata</taxon>
        <taxon>Vertebrata</taxon>
        <taxon>Euteleostomi</taxon>
        <taxon>Actinopterygii</taxon>
        <taxon>Neopterygii</taxon>
        <taxon>Teleostei</taxon>
        <taxon>Albuliformes</taxon>
        <taxon>Albulidae</taxon>
        <taxon>Albula</taxon>
    </lineage>
</organism>
<dbReference type="EMBL" id="JAERUA010000002">
    <property type="protein sequence ID" value="KAI1902591.1"/>
    <property type="molecule type" value="Genomic_DNA"/>
</dbReference>
<evidence type="ECO:0000256" key="4">
    <source>
        <dbReference type="ARBA" id="ARBA00022989"/>
    </source>
</evidence>
<evidence type="ECO:0000256" key="6">
    <source>
        <dbReference type="ARBA" id="ARBA00023157"/>
    </source>
</evidence>
<evidence type="ECO:0000256" key="8">
    <source>
        <dbReference type="ARBA" id="ARBA00023180"/>
    </source>
</evidence>
<dbReference type="Gene3D" id="2.10.50.10">
    <property type="entry name" value="Tumor Necrosis Factor Receptor, subunit A, domain 2"/>
    <property type="match status" value="1"/>
</dbReference>
<evidence type="ECO:0000256" key="7">
    <source>
        <dbReference type="ARBA" id="ARBA00023170"/>
    </source>
</evidence>
<evidence type="ECO:0000256" key="2">
    <source>
        <dbReference type="ARBA" id="ARBA00022692"/>
    </source>
</evidence>
<dbReference type="PROSITE" id="PS50050">
    <property type="entry name" value="TNFR_NGFR_2"/>
    <property type="match status" value="1"/>
</dbReference>
<accession>A0A8T3DZU8</accession>
<keyword evidence="8" id="KW-0325">Glycoprotein</keyword>
<comment type="caution">
    <text evidence="9">Lacks conserved residue(s) required for the propagation of feature annotation.</text>
</comment>
<dbReference type="GO" id="GO:0043123">
    <property type="term" value="P:positive regulation of canonical NF-kappaB signal transduction"/>
    <property type="evidence" value="ECO:0007669"/>
    <property type="project" value="InterPro"/>
</dbReference>
<comment type="caution">
    <text evidence="13">The sequence shown here is derived from an EMBL/GenBank/DDBJ whole genome shotgun (WGS) entry which is preliminary data.</text>
</comment>
<evidence type="ECO:0000256" key="5">
    <source>
        <dbReference type="ARBA" id="ARBA00023136"/>
    </source>
</evidence>
<evidence type="ECO:0000256" key="10">
    <source>
        <dbReference type="SAM" id="MobiDB-lite"/>
    </source>
</evidence>
<evidence type="ECO:0000256" key="1">
    <source>
        <dbReference type="ARBA" id="ARBA00004167"/>
    </source>
</evidence>
<evidence type="ECO:0000313" key="13">
    <source>
        <dbReference type="EMBL" id="KAI1902591.1"/>
    </source>
</evidence>
<dbReference type="Proteomes" id="UP000829720">
    <property type="component" value="Unassembled WGS sequence"/>
</dbReference>
<keyword evidence="14" id="KW-1185">Reference proteome</keyword>
<dbReference type="PANTHER" id="PTHR12120:SF1">
    <property type="entry name" value="TUMOR NECROSIS FACTOR RECEPTOR SUPERFAMILY MEMBER 19"/>
    <property type="match status" value="1"/>
</dbReference>
<feature type="domain" description="TNFR-Cys" evidence="12">
    <location>
        <begin position="55"/>
        <end position="95"/>
    </location>
</feature>
<evidence type="ECO:0000313" key="14">
    <source>
        <dbReference type="Proteomes" id="UP000829720"/>
    </source>
</evidence>
<dbReference type="InterPro" id="IPR047526">
    <property type="entry name" value="TNR19/27/EDAR"/>
</dbReference>
<dbReference type="GO" id="GO:0038023">
    <property type="term" value="F:signaling receptor activity"/>
    <property type="evidence" value="ECO:0007669"/>
    <property type="project" value="InterPro"/>
</dbReference>
<evidence type="ECO:0000256" key="9">
    <source>
        <dbReference type="PROSITE-ProRule" id="PRU00206"/>
    </source>
</evidence>
<keyword evidence="3" id="KW-0677">Repeat</keyword>
<dbReference type="OrthoDB" id="10017617at2759"/>
<comment type="subcellular location">
    <subcellularLocation>
        <location evidence="1">Membrane</location>
        <topology evidence="1">Single-pass membrane protein</topology>
    </subcellularLocation>
</comment>
<evidence type="ECO:0000259" key="12">
    <source>
        <dbReference type="PROSITE" id="PS50050"/>
    </source>
</evidence>
<protein>
    <recommendedName>
        <fullName evidence="12">TNFR-Cys domain-containing protein</fullName>
    </recommendedName>
</protein>
<keyword evidence="6" id="KW-1015">Disulfide bond</keyword>
<gene>
    <name evidence="13" type="ORF">AGOR_G00017510</name>
</gene>
<feature type="region of interest" description="Disordered" evidence="10">
    <location>
        <begin position="351"/>
        <end position="375"/>
    </location>
</feature>
<evidence type="ECO:0000256" key="3">
    <source>
        <dbReference type="ARBA" id="ARBA00022737"/>
    </source>
</evidence>
<dbReference type="SMART" id="SM00208">
    <property type="entry name" value="TNFR"/>
    <property type="match status" value="2"/>
</dbReference>
<dbReference type="PANTHER" id="PTHR12120">
    <property type="entry name" value="TNFR-CYS DOMAIN-CONTAINING PROTEIN"/>
    <property type="match status" value="1"/>
</dbReference>
<proteinExistence type="predicted"/>
<evidence type="ECO:0000256" key="11">
    <source>
        <dbReference type="SAM" id="Phobius"/>
    </source>
</evidence>
<dbReference type="PROSITE" id="PS00652">
    <property type="entry name" value="TNFR_NGFR_1"/>
    <property type="match status" value="2"/>
</dbReference>
<dbReference type="InterPro" id="IPR001368">
    <property type="entry name" value="TNFR/NGFR_Cys_rich_reg"/>
</dbReference>
<feature type="transmembrane region" description="Helical" evidence="11">
    <location>
        <begin position="150"/>
        <end position="175"/>
    </location>
</feature>
<dbReference type="GO" id="GO:0005886">
    <property type="term" value="C:plasma membrane"/>
    <property type="evidence" value="ECO:0007669"/>
    <property type="project" value="TreeGrafter"/>
</dbReference>
<dbReference type="AlphaFoldDB" id="A0A8T3DZU8"/>
<feature type="compositionally biased region" description="Polar residues" evidence="10">
    <location>
        <begin position="360"/>
        <end position="374"/>
    </location>
</feature>
<keyword evidence="5 11" id="KW-0472">Membrane</keyword>
<reference evidence="13" key="1">
    <citation type="submission" date="2021-01" db="EMBL/GenBank/DDBJ databases">
        <authorList>
            <person name="Zahm M."/>
            <person name="Roques C."/>
            <person name="Cabau C."/>
            <person name="Klopp C."/>
            <person name="Donnadieu C."/>
            <person name="Jouanno E."/>
            <person name="Lampietro C."/>
            <person name="Louis A."/>
            <person name="Herpin A."/>
            <person name="Echchiki A."/>
            <person name="Berthelot C."/>
            <person name="Parey E."/>
            <person name="Roest-Crollius H."/>
            <person name="Braasch I."/>
            <person name="Postlethwait J."/>
            <person name="Bobe J."/>
            <person name="Montfort J."/>
            <person name="Bouchez O."/>
            <person name="Begum T."/>
            <person name="Mejri S."/>
            <person name="Adams A."/>
            <person name="Chen W.-J."/>
            <person name="Guiguen Y."/>
        </authorList>
    </citation>
    <scope>NUCLEOTIDE SEQUENCE</scope>
    <source>
        <tissue evidence="13">Blood</tissue>
    </source>
</reference>
<keyword evidence="7" id="KW-0675">Receptor</keyword>
<sequence>MHNVVIFYRLCFAMECSQNQYYYKGECHNCQQCGPGQELSEDCGYGSGVEAYCTSCNAKSYKQDWGHHSCRLCQSCRRVNRHQKVPCTSKSNAVCGECLPGFYSKTRIDGLRDLECMPCGPSSANEQQCTRDRGEGVEEIWSTHAPPPEAAAAATVICGTLLTGMIAVSVFLLLYCRHTSLRKMFQGCAGSKNGSHGEDHRAADTAGKTETVVLNLEKDVQLTSLCEGSAIVDPPSSLKSHLNVCTFPGFPTATSEPQASYPSSSSETQPLMRNSTCSSCSVGGVSQRSSSSASSECRADPSLSLFDEANLYCASDHQETCQHTPVECTELDLQDSIAADGSGASVAIEASTRVPRDSTKNASAEQLNSPSVHSMQWPDSCANDDQQFSSNGLRSSKTASNILSLVKRSCVLMQGVHLGRLPRALVESLALKLDPVFPGVKNYQQVALEMGVPLEVLQSLRGFEHVFQYLSSCTLHTVPDLVNTFHHLQRFDTLLLLCEYATKSQLNTCSH</sequence>